<keyword evidence="2" id="KW-1185">Reference proteome</keyword>
<gene>
    <name evidence="1" type="ORF">LACBIDRAFT_321950</name>
</gene>
<sequence length="108" mass="12318">MTYFPCRLPSILKVARKGINFPWSTFLWSVSHEHGLDSIPTHSTNKLHETVYKTVNLPSSTFLWSISHGHGLNSIPMHSTNMLHKAIYKMVEFPSRGNAFIHQSLEAK</sequence>
<accession>B0CUR2</accession>
<dbReference type="GeneID" id="6070678"/>
<reference evidence="1 2" key="1">
    <citation type="journal article" date="2008" name="Nature">
        <title>The genome of Laccaria bicolor provides insights into mycorrhizal symbiosis.</title>
        <authorList>
            <person name="Martin F."/>
            <person name="Aerts A."/>
            <person name="Ahren D."/>
            <person name="Brun A."/>
            <person name="Danchin E.G.J."/>
            <person name="Duchaussoy F."/>
            <person name="Gibon J."/>
            <person name="Kohler A."/>
            <person name="Lindquist E."/>
            <person name="Pereda V."/>
            <person name="Salamov A."/>
            <person name="Shapiro H.J."/>
            <person name="Wuyts J."/>
            <person name="Blaudez D."/>
            <person name="Buee M."/>
            <person name="Brokstein P."/>
            <person name="Canbaeck B."/>
            <person name="Cohen D."/>
            <person name="Courty P.E."/>
            <person name="Coutinho P.M."/>
            <person name="Delaruelle C."/>
            <person name="Detter J.C."/>
            <person name="Deveau A."/>
            <person name="DiFazio S."/>
            <person name="Duplessis S."/>
            <person name="Fraissinet-Tachet L."/>
            <person name="Lucic E."/>
            <person name="Frey-Klett P."/>
            <person name="Fourrey C."/>
            <person name="Feussner I."/>
            <person name="Gay G."/>
            <person name="Grimwood J."/>
            <person name="Hoegger P.J."/>
            <person name="Jain P."/>
            <person name="Kilaru S."/>
            <person name="Labbe J."/>
            <person name="Lin Y.C."/>
            <person name="Legue V."/>
            <person name="Le Tacon F."/>
            <person name="Marmeisse R."/>
            <person name="Melayah D."/>
            <person name="Montanini B."/>
            <person name="Muratet M."/>
            <person name="Nehls U."/>
            <person name="Niculita-Hirzel H."/>
            <person name="Oudot-Le Secq M.P."/>
            <person name="Peter M."/>
            <person name="Quesneville H."/>
            <person name="Rajashekar B."/>
            <person name="Reich M."/>
            <person name="Rouhier N."/>
            <person name="Schmutz J."/>
            <person name="Yin T."/>
            <person name="Chalot M."/>
            <person name="Henrissat B."/>
            <person name="Kuees U."/>
            <person name="Lucas S."/>
            <person name="Van de Peer Y."/>
            <person name="Podila G.K."/>
            <person name="Polle A."/>
            <person name="Pukkila P.J."/>
            <person name="Richardson P.M."/>
            <person name="Rouze P."/>
            <person name="Sanders I.R."/>
            <person name="Stajich J.E."/>
            <person name="Tunlid A."/>
            <person name="Tuskan G."/>
            <person name="Grigoriev I.V."/>
        </authorList>
    </citation>
    <scope>NUCLEOTIDE SEQUENCE [LARGE SCALE GENOMIC DNA]</scope>
    <source>
        <strain evidence="2">S238N-H82 / ATCC MYA-4686</strain>
    </source>
</reference>
<dbReference type="Proteomes" id="UP000001194">
    <property type="component" value="Unassembled WGS sequence"/>
</dbReference>
<proteinExistence type="predicted"/>
<dbReference type="InParanoid" id="B0CUR2"/>
<dbReference type="RefSeq" id="XP_001874698.1">
    <property type="nucleotide sequence ID" value="XM_001874663.1"/>
</dbReference>
<evidence type="ECO:0000313" key="2">
    <source>
        <dbReference type="Proteomes" id="UP000001194"/>
    </source>
</evidence>
<organism evidence="2">
    <name type="scientific">Laccaria bicolor (strain S238N-H82 / ATCC MYA-4686)</name>
    <name type="common">Bicoloured deceiver</name>
    <name type="synonym">Laccaria laccata var. bicolor</name>
    <dbReference type="NCBI Taxonomy" id="486041"/>
    <lineage>
        <taxon>Eukaryota</taxon>
        <taxon>Fungi</taxon>
        <taxon>Dikarya</taxon>
        <taxon>Basidiomycota</taxon>
        <taxon>Agaricomycotina</taxon>
        <taxon>Agaricomycetes</taxon>
        <taxon>Agaricomycetidae</taxon>
        <taxon>Agaricales</taxon>
        <taxon>Agaricineae</taxon>
        <taxon>Hydnangiaceae</taxon>
        <taxon>Laccaria</taxon>
    </lineage>
</organism>
<dbReference type="AlphaFoldDB" id="B0CUR2"/>
<name>B0CUR2_LACBS</name>
<dbReference type="KEGG" id="lbc:LACBIDRAFT_321950"/>
<evidence type="ECO:0000313" key="1">
    <source>
        <dbReference type="EMBL" id="EDR14139.1"/>
    </source>
</evidence>
<dbReference type="HOGENOM" id="CLU_162828_0_0_1"/>
<dbReference type="EMBL" id="DS547092">
    <property type="protein sequence ID" value="EDR14139.1"/>
    <property type="molecule type" value="Genomic_DNA"/>
</dbReference>
<protein>
    <submittedName>
        <fullName evidence="1">Predicted protein</fullName>
    </submittedName>
</protein>